<dbReference type="SUPFAM" id="SSF51730">
    <property type="entry name" value="FAD-linked oxidoreductase"/>
    <property type="match status" value="1"/>
</dbReference>
<dbReference type="OrthoDB" id="9812555at2"/>
<evidence type="ECO:0000256" key="8">
    <source>
        <dbReference type="ARBA" id="ARBA00023027"/>
    </source>
</evidence>
<comment type="pathway">
    <text evidence="10">Amino-acid biosynthesis; L-methionine biosynthesis via de novo pathway.</text>
</comment>
<dbReference type="Pfam" id="PF02219">
    <property type="entry name" value="MTHFR"/>
    <property type="match status" value="1"/>
</dbReference>
<evidence type="ECO:0000256" key="7">
    <source>
        <dbReference type="ARBA" id="ARBA00023002"/>
    </source>
</evidence>
<name>A0A1N6DTL8_9GAMM</name>
<dbReference type="Proteomes" id="UP000198461">
    <property type="component" value="Unassembled WGS sequence"/>
</dbReference>
<dbReference type="CDD" id="cd00537">
    <property type="entry name" value="MTHFR"/>
    <property type="match status" value="1"/>
</dbReference>
<dbReference type="AlphaFoldDB" id="A0A1N6DTL8"/>
<keyword evidence="8" id="KW-0520">NAD</keyword>
<evidence type="ECO:0000256" key="12">
    <source>
        <dbReference type="RuleBase" id="RU003862"/>
    </source>
</evidence>
<evidence type="ECO:0000256" key="3">
    <source>
        <dbReference type="ARBA" id="ARBA00006743"/>
    </source>
</evidence>
<evidence type="ECO:0000256" key="11">
    <source>
        <dbReference type="ARBA" id="ARBA00048628"/>
    </source>
</evidence>
<comment type="similarity">
    <text evidence="3 12">Belongs to the methylenetetrahydrofolate reductase family.</text>
</comment>
<dbReference type="NCBIfam" id="TIGR00676">
    <property type="entry name" value="fadh2"/>
    <property type="match status" value="1"/>
</dbReference>
<evidence type="ECO:0000256" key="2">
    <source>
        <dbReference type="ARBA" id="ARBA00004777"/>
    </source>
</evidence>
<dbReference type="InterPro" id="IPR004620">
    <property type="entry name" value="MTHF_reductase_bac"/>
</dbReference>
<proteinExistence type="inferred from homology"/>
<dbReference type="GO" id="GO:0106312">
    <property type="term" value="F:methylenetetrahydrofolate reductase (NADH) activity"/>
    <property type="evidence" value="ECO:0007669"/>
    <property type="project" value="UniProtKB-EC"/>
</dbReference>
<dbReference type="InterPro" id="IPR003171">
    <property type="entry name" value="Mehydrof_redctse-like"/>
</dbReference>
<keyword evidence="4" id="KW-0028">Amino-acid biosynthesis</keyword>
<evidence type="ECO:0000256" key="10">
    <source>
        <dbReference type="ARBA" id="ARBA00034478"/>
    </source>
</evidence>
<dbReference type="EC" id="1.5.1.54" evidence="12"/>
<dbReference type="InterPro" id="IPR029041">
    <property type="entry name" value="FAD-linked_oxidoreductase-like"/>
</dbReference>
<protein>
    <recommendedName>
        <fullName evidence="12">Methylenetetrahydrofolate reductase</fullName>
        <ecNumber evidence="12">1.5.1.54</ecNumber>
    </recommendedName>
</protein>
<dbReference type="Gene3D" id="3.20.20.220">
    <property type="match status" value="1"/>
</dbReference>
<dbReference type="UniPathway" id="UPA00193"/>
<evidence type="ECO:0000313" key="14">
    <source>
        <dbReference type="Proteomes" id="UP000198461"/>
    </source>
</evidence>
<dbReference type="PANTHER" id="PTHR45754:SF3">
    <property type="entry name" value="METHYLENETETRAHYDROFOLATE REDUCTASE (NADPH)"/>
    <property type="match status" value="1"/>
</dbReference>
<dbReference type="GO" id="GO:0035999">
    <property type="term" value="P:tetrahydrofolate interconversion"/>
    <property type="evidence" value="ECO:0007669"/>
    <property type="project" value="UniProtKB-UniPathway"/>
</dbReference>
<organism evidence="13 14">
    <name type="scientific">Sulfurivirga caldicuralii</name>
    <dbReference type="NCBI Taxonomy" id="364032"/>
    <lineage>
        <taxon>Bacteria</taxon>
        <taxon>Pseudomonadati</taxon>
        <taxon>Pseudomonadota</taxon>
        <taxon>Gammaproteobacteria</taxon>
        <taxon>Thiotrichales</taxon>
        <taxon>Piscirickettsiaceae</taxon>
        <taxon>Sulfurivirga</taxon>
    </lineage>
</organism>
<comment type="catalytic activity">
    <reaction evidence="11">
        <text>(6S)-5-methyl-5,6,7,8-tetrahydrofolate + NAD(+) = (6R)-5,10-methylene-5,6,7,8-tetrahydrofolate + NADH + H(+)</text>
        <dbReference type="Rhea" id="RHEA:19821"/>
        <dbReference type="ChEBI" id="CHEBI:15378"/>
        <dbReference type="ChEBI" id="CHEBI:15636"/>
        <dbReference type="ChEBI" id="CHEBI:18608"/>
        <dbReference type="ChEBI" id="CHEBI:57540"/>
        <dbReference type="ChEBI" id="CHEBI:57945"/>
        <dbReference type="EC" id="1.5.1.54"/>
    </reaction>
    <physiologicalReaction direction="right-to-left" evidence="11">
        <dbReference type="Rhea" id="RHEA:19823"/>
    </physiologicalReaction>
</comment>
<evidence type="ECO:0000256" key="4">
    <source>
        <dbReference type="ARBA" id="ARBA00022605"/>
    </source>
</evidence>
<evidence type="ECO:0000256" key="9">
    <source>
        <dbReference type="ARBA" id="ARBA00023167"/>
    </source>
</evidence>
<evidence type="ECO:0000256" key="6">
    <source>
        <dbReference type="ARBA" id="ARBA00022827"/>
    </source>
</evidence>
<keyword evidence="9" id="KW-0486">Methionine biosynthesis</keyword>
<dbReference type="GO" id="GO:0005829">
    <property type="term" value="C:cytosol"/>
    <property type="evidence" value="ECO:0007669"/>
    <property type="project" value="InterPro"/>
</dbReference>
<gene>
    <name evidence="13" type="ORF">SAMN05443662_0401</name>
</gene>
<dbReference type="GO" id="GO:0071949">
    <property type="term" value="F:FAD binding"/>
    <property type="evidence" value="ECO:0007669"/>
    <property type="project" value="TreeGrafter"/>
</dbReference>
<dbReference type="STRING" id="364032.SAMN05443662_0401"/>
<comment type="cofactor">
    <cofactor evidence="1 12">
        <name>FAD</name>
        <dbReference type="ChEBI" id="CHEBI:57692"/>
    </cofactor>
</comment>
<sequence length="288" mass="32346">MQSQQKYPQPLSLEFFPPRTDAGFEKLKGTIDALGALKPQYISVTYGAGGTTQARTVETVEYIQTQTPHDAAPHLTCIGQTRESVLQLLHTYDQLGVNRIVALRGDLPSGMLDPGEFKYASDLVRFIREETGDRFTLEVAAYPETHPQAKNCDEGIKWFKYKVDQGADEAITQYFYNVDSYLYFIDSCEQAGIDLPIVPGIMPITNYDQLIRFSSMCGAEVPRWLRCRLESFSDRGDMEGLIAFGRDFVTTLCQRLLDAGAPGLHFYTMNQVEPTLSIARNLTIHHPA</sequence>
<keyword evidence="14" id="KW-1185">Reference proteome</keyword>
<dbReference type="GO" id="GO:0009086">
    <property type="term" value="P:methionine biosynthetic process"/>
    <property type="evidence" value="ECO:0007669"/>
    <property type="project" value="UniProtKB-KW"/>
</dbReference>
<dbReference type="RefSeq" id="WP_074200714.1">
    <property type="nucleotide sequence ID" value="NZ_FSRE01000001.1"/>
</dbReference>
<keyword evidence="7 12" id="KW-0560">Oxidoreductase</keyword>
<dbReference type="EMBL" id="FSRE01000001">
    <property type="protein sequence ID" value="SIN74037.1"/>
    <property type="molecule type" value="Genomic_DNA"/>
</dbReference>
<keyword evidence="6 12" id="KW-0274">FAD</keyword>
<keyword evidence="5 12" id="KW-0285">Flavoprotein</keyword>
<evidence type="ECO:0000256" key="1">
    <source>
        <dbReference type="ARBA" id="ARBA00001974"/>
    </source>
</evidence>
<comment type="pathway">
    <text evidence="2 12">One-carbon metabolism; tetrahydrofolate interconversion.</text>
</comment>
<reference evidence="14" key="1">
    <citation type="submission" date="2016-11" db="EMBL/GenBank/DDBJ databases">
        <authorList>
            <person name="Varghese N."/>
            <person name="Submissions S."/>
        </authorList>
    </citation>
    <scope>NUCLEOTIDE SEQUENCE [LARGE SCALE GENOMIC DNA]</scope>
    <source>
        <strain evidence="14">DSM 17737</strain>
    </source>
</reference>
<dbReference type="PANTHER" id="PTHR45754">
    <property type="entry name" value="METHYLENETETRAHYDROFOLATE REDUCTASE"/>
    <property type="match status" value="1"/>
</dbReference>
<evidence type="ECO:0000256" key="5">
    <source>
        <dbReference type="ARBA" id="ARBA00022630"/>
    </source>
</evidence>
<evidence type="ECO:0000313" key="13">
    <source>
        <dbReference type="EMBL" id="SIN74037.1"/>
    </source>
</evidence>
<accession>A0A1N6DTL8</accession>